<sequence length="425" mass="43321">MSGPCTGGGVDGRGTISRRAAVLGVAGLGIAGLAATAPLPSGASAARAAAAAVPSAASVTNAFGFLAEKLDQRGSGSTLRVPQSYTGGKQGAAGFVSSFAYDDAIMILAWVARGTADDLRRATVLGDSLLYAQAHDPIGDGRTRASYQPDPFITASGAPYIGSPAANTGNQAWVGMALARLGRATGQSRFLAGAVRLGDWIRTNTLDTTRAPYGYTGGRDGSDVPYAFKSTEHAIDVLAFFTMLATLTGDAAWTGRAATASSFIQAMRDGGDGHLWTGTDVDGTTINRTPIPGDVQNWAYLATGSSAYSPAVTWVIGQLAATDGGFSGSSYSSAGRSKVWFEGTAHLALAVRARGASGDPARYADLMATLERAQAAAPNADGLGLVAASSDGLVTGFGDTYDASLHTGATAWYLLAALGWNPFRL</sequence>
<keyword evidence="2" id="KW-1185">Reference proteome</keyword>
<dbReference type="RefSeq" id="WP_086514528.1">
    <property type="nucleotide sequence ID" value="NZ_MDJZ01000012.1"/>
</dbReference>
<dbReference type="InterPro" id="IPR012341">
    <property type="entry name" value="6hp_glycosidase-like_sf"/>
</dbReference>
<dbReference type="Gene3D" id="1.50.10.10">
    <property type="match status" value="1"/>
</dbReference>
<dbReference type="Proteomes" id="UP000195101">
    <property type="component" value="Unassembled WGS sequence"/>
</dbReference>
<evidence type="ECO:0008006" key="3">
    <source>
        <dbReference type="Google" id="ProtNLM"/>
    </source>
</evidence>
<dbReference type="EMBL" id="MDJZ01000012">
    <property type="protein sequence ID" value="OUE25375.1"/>
    <property type="molecule type" value="Genomic_DNA"/>
</dbReference>
<gene>
    <name evidence="1" type="ORF">BFL37_07575</name>
</gene>
<name>A0A251YMB1_9MICO</name>
<evidence type="ECO:0000313" key="2">
    <source>
        <dbReference type="Proteomes" id="UP000195101"/>
    </source>
</evidence>
<dbReference type="PROSITE" id="PS51318">
    <property type="entry name" value="TAT"/>
    <property type="match status" value="1"/>
</dbReference>
<dbReference type="GO" id="GO:0005975">
    <property type="term" value="P:carbohydrate metabolic process"/>
    <property type="evidence" value="ECO:0007669"/>
    <property type="project" value="InterPro"/>
</dbReference>
<accession>A0A251YMB1</accession>
<dbReference type="InterPro" id="IPR006311">
    <property type="entry name" value="TAT_signal"/>
</dbReference>
<organism evidence="1 2">
    <name type="scientific">Clavibacter michiganensis</name>
    <dbReference type="NCBI Taxonomy" id="28447"/>
    <lineage>
        <taxon>Bacteria</taxon>
        <taxon>Bacillati</taxon>
        <taxon>Actinomycetota</taxon>
        <taxon>Actinomycetes</taxon>
        <taxon>Micrococcales</taxon>
        <taxon>Microbacteriaceae</taxon>
        <taxon>Clavibacter</taxon>
    </lineage>
</organism>
<dbReference type="SUPFAM" id="SSF48208">
    <property type="entry name" value="Six-hairpin glycosidases"/>
    <property type="match status" value="1"/>
</dbReference>
<dbReference type="AlphaFoldDB" id="A0A251YMB1"/>
<protein>
    <recommendedName>
        <fullName evidence="3">Tat pathway signal sequence domain protein</fullName>
    </recommendedName>
</protein>
<evidence type="ECO:0000313" key="1">
    <source>
        <dbReference type="EMBL" id="OUE25375.1"/>
    </source>
</evidence>
<reference evidence="1 2" key="1">
    <citation type="submission" date="2016-08" db="EMBL/GenBank/DDBJ databases">
        <title>Genome sequence of Clavibacter michiganensis spp strain CFBP8019.</title>
        <authorList>
            <person name="Thapa S.P."/>
            <person name="Coaker G."/>
            <person name="Jacques M.-A."/>
        </authorList>
    </citation>
    <scope>NUCLEOTIDE SEQUENCE [LARGE SCALE GENOMIC DNA]</scope>
    <source>
        <strain evidence="1">CFBP8019</strain>
    </source>
</reference>
<proteinExistence type="predicted"/>
<dbReference type="InterPro" id="IPR008928">
    <property type="entry name" value="6-hairpin_glycosidase_sf"/>
</dbReference>
<dbReference type="OrthoDB" id="1171174at2"/>
<comment type="caution">
    <text evidence="1">The sequence shown here is derived from an EMBL/GenBank/DDBJ whole genome shotgun (WGS) entry which is preliminary data.</text>
</comment>